<proteinExistence type="predicted"/>
<dbReference type="RefSeq" id="WP_283174043.1">
    <property type="nucleotide sequence ID" value="NZ_JAPNOA010000029.1"/>
</dbReference>
<dbReference type="SMART" id="SM00267">
    <property type="entry name" value="GGDEF"/>
    <property type="match status" value="1"/>
</dbReference>
<gene>
    <name evidence="5" type="ORF">OUO13_11580</name>
</gene>
<evidence type="ECO:0000256" key="3">
    <source>
        <dbReference type="ARBA" id="ARBA00034247"/>
    </source>
</evidence>
<comment type="caution">
    <text evidence="5">The sequence shown here is derived from an EMBL/GenBank/DDBJ whole genome shotgun (WGS) entry which is preliminary data.</text>
</comment>
<feature type="domain" description="GGDEF" evidence="4">
    <location>
        <begin position="174"/>
        <end position="306"/>
    </location>
</feature>
<name>A0A9X3EFJ1_9GAMM</name>
<keyword evidence="6" id="KW-1185">Reference proteome</keyword>
<dbReference type="GO" id="GO:1902201">
    <property type="term" value="P:negative regulation of bacterial-type flagellum-dependent cell motility"/>
    <property type="evidence" value="ECO:0007669"/>
    <property type="project" value="TreeGrafter"/>
</dbReference>
<dbReference type="InterPro" id="IPR050469">
    <property type="entry name" value="Diguanylate_Cyclase"/>
</dbReference>
<comment type="catalytic activity">
    <reaction evidence="3">
        <text>2 GTP = 3',3'-c-di-GMP + 2 diphosphate</text>
        <dbReference type="Rhea" id="RHEA:24898"/>
        <dbReference type="ChEBI" id="CHEBI:33019"/>
        <dbReference type="ChEBI" id="CHEBI:37565"/>
        <dbReference type="ChEBI" id="CHEBI:58805"/>
        <dbReference type="EC" id="2.7.7.65"/>
    </reaction>
</comment>
<dbReference type="CDD" id="cd01949">
    <property type="entry name" value="GGDEF"/>
    <property type="match status" value="1"/>
</dbReference>
<dbReference type="NCBIfam" id="TIGR00254">
    <property type="entry name" value="GGDEF"/>
    <property type="match status" value="1"/>
</dbReference>
<dbReference type="Gene3D" id="3.30.70.270">
    <property type="match status" value="1"/>
</dbReference>
<evidence type="ECO:0000313" key="5">
    <source>
        <dbReference type="EMBL" id="MCY0965830.1"/>
    </source>
</evidence>
<evidence type="ECO:0000259" key="4">
    <source>
        <dbReference type="PROSITE" id="PS50887"/>
    </source>
</evidence>
<dbReference type="Pfam" id="PF00990">
    <property type="entry name" value="GGDEF"/>
    <property type="match status" value="1"/>
</dbReference>
<dbReference type="InterPro" id="IPR000160">
    <property type="entry name" value="GGDEF_dom"/>
</dbReference>
<dbReference type="EC" id="2.7.7.65" evidence="2"/>
<evidence type="ECO:0000256" key="1">
    <source>
        <dbReference type="ARBA" id="ARBA00001946"/>
    </source>
</evidence>
<dbReference type="FunFam" id="3.30.70.270:FF:000001">
    <property type="entry name" value="Diguanylate cyclase domain protein"/>
    <property type="match status" value="1"/>
</dbReference>
<dbReference type="GO" id="GO:0043709">
    <property type="term" value="P:cell adhesion involved in single-species biofilm formation"/>
    <property type="evidence" value="ECO:0007669"/>
    <property type="project" value="TreeGrafter"/>
</dbReference>
<dbReference type="GO" id="GO:0005886">
    <property type="term" value="C:plasma membrane"/>
    <property type="evidence" value="ECO:0007669"/>
    <property type="project" value="TreeGrafter"/>
</dbReference>
<dbReference type="GO" id="GO:0052621">
    <property type="term" value="F:diguanylate cyclase activity"/>
    <property type="evidence" value="ECO:0007669"/>
    <property type="project" value="UniProtKB-EC"/>
</dbReference>
<dbReference type="PANTHER" id="PTHR45138:SF9">
    <property type="entry name" value="DIGUANYLATE CYCLASE DGCM-RELATED"/>
    <property type="match status" value="1"/>
</dbReference>
<protein>
    <recommendedName>
        <fullName evidence="2">diguanylate cyclase</fullName>
        <ecNumber evidence="2">2.7.7.65</ecNumber>
    </recommendedName>
</protein>
<comment type="cofactor">
    <cofactor evidence="1">
        <name>Mg(2+)</name>
        <dbReference type="ChEBI" id="CHEBI:18420"/>
    </cofactor>
</comment>
<dbReference type="PANTHER" id="PTHR45138">
    <property type="entry name" value="REGULATORY COMPONENTS OF SENSORY TRANSDUCTION SYSTEM"/>
    <property type="match status" value="1"/>
</dbReference>
<evidence type="ECO:0000313" key="6">
    <source>
        <dbReference type="Proteomes" id="UP001150830"/>
    </source>
</evidence>
<dbReference type="PROSITE" id="PS50887">
    <property type="entry name" value="GGDEF"/>
    <property type="match status" value="1"/>
</dbReference>
<evidence type="ECO:0000256" key="2">
    <source>
        <dbReference type="ARBA" id="ARBA00012528"/>
    </source>
</evidence>
<accession>A0A9X3EFJ1</accession>
<dbReference type="SUPFAM" id="SSF55073">
    <property type="entry name" value="Nucleotide cyclase"/>
    <property type="match status" value="1"/>
</dbReference>
<dbReference type="EMBL" id="JAPNOA010000029">
    <property type="protein sequence ID" value="MCY0965830.1"/>
    <property type="molecule type" value="Genomic_DNA"/>
</dbReference>
<organism evidence="5 6">
    <name type="scientific">Parathalassolituus penaei</name>
    <dbReference type="NCBI Taxonomy" id="2997323"/>
    <lineage>
        <taxon>Bacteria</taxon>
        <taxon>Pseudomonadati</taxon>
        <taxon>Pseudomonadota</taxon>
        <taxon>Gammaproteobacteria</taxon>
        <taxon>Oceanospirillales</taxon>
        <taxon>Oceanospirillaceae</taxon>
        <taxon>Parathalassolituus</taxon>
    </lineage>
</organism>
<sequence>MVSPLHNSGQAELRDDKVIAPFGELAIKPDIRPDLLFRLSARLQTTLDLSQLLEIFCKEIQHSVLIDGLSYRVRDRDIHISMGRSSTHSVTYDLNTRNDRIGELSFYRASRFREYELANLEGLLSTLVYPLRNALHYREALDASFRDPLTGAGNRVALDRTLDREVELAHRHEMALSILMLDLDHFKNINDRYGHHTGDQVLRETVGAITDSIRQTDICFRYGGEEFLILLSNANQDDALVVAERIRRAVALVSVSYLDQVIHPAASIGCASLTFTDSRQSLVHRADLALYTAKGLGRNRVVGEAILVSCPVEQSELDAMENNTTEPDVQAN</sequence>
<reference evidence="5" key="1">
    <citation type="submission" date="2022-11" db="EMBL/GenBank/DDBJ databases">
        <title>Parathalassolutuus dongxingensis gen. nov., sp. nov., a novel member of family Oceanospirillaceae isolated from a coastal shrimp pond in Guangxi, China.</title>
        <authorList>
            <person name="Chen H."/>
        </authorList>
    </citation>
    <scope>NUCLEOTIDE SEQUENCE</scope>
    <source>
        <strain evidence="5">G-43</strain>
    </source>
</reference>
<dbReference type="InterPro" id="IPR043128">
    <property type="entry name" value="Rev_trsase/Diguanyl_cyclase"/>
</dbReference>
<dbReference type="AlphaFoldDB" id="A0A9X3EFJ1"/>
<dbReference type="InterPro" id="IPR029787">
    <property type="entry name" value="Nucleotide_cyclase"/>
</dbReference>
<dbReference type="Proteomes" id="UP001150830">
    <property type="component" value="Unassembled WGS sequence"/>
</dbReference>